<accession>A0AB39WM30</accession>
<name>A0AB39WM30_9FLAO</name>
<reference evidence="1" key="1">
    <citation type="submission" date="2024-07" db="EMBL/GenBank/DDBJ databases">
        <authorList>
            <person name="Biller S.J."/>
        </authorList>
    </citation>
    <scope>NUCLEOTIDE SEQUENCE</scope>
    <source>
        <strain evidence="1">WC2429</strain>
    </source>
</reference>
<evidence type="ECO:0000313" key="1">
    <source>
        <dbReference type="EMBL" id="XDV01457.1"/>
    </source>
</evidence>
<dbReference type="RefSeq" id="WP_369765162.1">
    <property type="nucleotide sequence ID" value="NZ_CP165627.1"/>
</dbReference>
<gene>
    <name evidence="1" type="ORF">AB3G32_14150</name>
</gene>
<organism evidence="1">
    <name type="scientific">Flavobacterium sp. WC2429</name>
    <dbReference type="NCBI Taxonomy" id="3234140"/>
    <lineage>
        <taxon>Bacteria</taxon>
        <taxon>Pseudomonadati</taxon>
        <taxon>Bacteroidota</taxon>
        <taxon>Flavobacteriia</taxon>
        <taxon>Flavobacteriales</taxon>
        <taxon>Flavobacteriaceae</taxon>
        <taxon>Flavobacterium</taxon>
    </lineage>
</organism>
<sequence>MNTIIIIIITFNPSVFWSKTNQHLRASIPAVRYIPDYKNYG</sequence>
<proteinExistence type="predicted"/>
<protein>
    <submittedName>
        <fullName evidence="1">Uncharacterized protein</fullName>
    </submittedName>
</protein>
<dbReference type="EMBL" id="CP165627">
    <property type="protein sequence ID" value="XDV01457.1"/>
    <property type="molecule type" value="Genomic_DNA"/>
</dbReference>
<dbReference type="AlphaFoldDB" id="A0AB39WM30"/>